<keyword evidence="2" id="KW-1185">Reference proteome</keyword>
<proteinExistence type="predicted"/>
<dbReference type="AlphaFoldDB" id="A0A9D4G068"/>
<dbReference type="Proteomes" id="UP000828390">
    <property type="component" value="Unassembled WGS sequence"/>
</dbReference>
<dbReference type="EMBL" id="JAIWYP010000006">
    <property type="protein sequence ID" value="KAH3808284.1"/>
    <property type="molecule type" value="Genomic_DNA"/>
</dbReference>
<reference evidence="1" key="1">
    <citation type="journal article" date="2019" name="bioRxiv">
        <title>The Genome of the Zebra Mussel, Dreissena polymorpha: A Resource for Invasive Species Research.</title>
        <authorList>
            <person name="McCartney M.A."/>
            <person name="Auch B."/>
            <person name="Kono T."/>
            <person name="Mallez S."/>
            <person name="Zhang Y."/>
            <person name="Obille A."/>
            <person name="Becker A."/>
            <person name="Abrahante J.E."/>
            <person name="Garbe J."/>
            <person name="Badalamenti J.P."/>
            <person name="Herman A."/>
            <person name="Mangelson H."/>
            <person name="Liachko I."/>
            <person name="Sullivan S."/>
            <person name="Sone E.D."/>
            <person name="Koren S."/>
            <person name="Silverstein K.A.T."/>
            <person name="Beckman K.B."/>
            <person name="Gohl D.M."/>
        </authorList>
    </citation>
    <scope>NUCLEOTIDE SEQUENCE</scope>
    <source>
        <strain evidence="1">Duluth1</strain>
        <tissue evidence="1">Whole animal</tissue>
    </source>
</reference>
<name>A0A9D4G068_DREPO</name>
<gene>
    <name evidence="1" type="ORF">DPMN_136637</name>
</gene>
<comment type="caution">
    <text evidence="1">The sequence shown here is derived from an EMBL/GenBank/DDBJ whole genome shotgun (WGS) entry which is preliminary data.</text>
</comment>
<reference evidence="1" key="2">
    <citation type="submission" date="2020-11" db="EMBL/GenBank/DDBJ databases">
        <authorList>
            <person name="McCartney M.A."/>
            <person name="Auch B."/>
            <person name="Kono T."/>
            <person name="Mallez S."/>
            <person name="Becker A."/>
            <person name="Gohl D.M."/>
            <person name="Silverstein K.A.T."/>
            <person name="Koren S."/>
            <person name="Bechman K.B."/>
            <person name="Herman A."/>
            <person name="Abrahante J.E."/>
            <person name="Garbe J."/>
        </authorList>
    </citation>
    <scope>NUCLEOTIDE SEQUENCE</scope>
    <source>
        <strain evidence="1">Duluth1</strain>
        <tissue evidence="1">Whole animal</tissue>
    </source>
</reference>
<organism evidence="1 2">
    <name type="scientific">Dreissena polymorpha</name>
    <name type="common">Zebra mussel</name>
    <name type="synonym">Mytilus polymorpha</name>
    <dbReference type="NCBI Taxonomy" id="45954"/>
    <lineage>
        <taxon>Eukaryota</taxon>
        <taxon>Metazoa</taxon>
        <taxon>Spiralia</taxon>
        <taxon>Lophotrochozoa</taxon>
        <taxon>Mollusca</taxon>
        <taxon>Bivalvia</taxon>
        <taxon>Autobranchia</taxon>
        <taxon>Heteroconchia</taxon>
        <taxon>Euheterodonta</taxon>
        <taxon>Imparidentia</taxon>
        <taxon>Neoheterodontei</taxon>
        <taxon>Myida</taxon>
        <taxon>Dreissenoidea</taxon>
        <taxon>Dreissenidae</taxon>
        <taxon>Dreissena</taxon>
    </lineage>
</organism>
<evidence type="ECO:0000313" key="1">
    <source>
        <dbReference type="EMBL" id="KAH3808284.1"/>
    </source>
</evidence>
<protein>
    <submittedName>
        <fullName evidence="1">Uncharacterized protein</fullName>
    </submittedName>
</protein>
<evidence type="ECO:0000313" key="2">
    <source>
        <dbReference type="Proteomes" id="UP000828390"/>
    </source>
</evidence>
<accession>A0A9D4G068</accession>
<sequence>MMTDPLGLGALSQGTDSRTQSIGAQSHTVAQIGIFLWTGGLNPWRGHMIDMVNRIGGMVDMVVGYQCSMRGFKKTRLIMETFLVGK</sequence>